<sequence length="257" mass="30409">MKETSKIKLSINKHDLIFVEQLLNKDQTDITTWRGKENITKKIPKWFKQIQKRLAEEENSAKGEKETKQNLYTTKMAESSGTLGKKADKLQRCIGCPKNIKRKGCYFKYQKDLLSEVIVDKKKKIHAEISELLGSQMQQIRNVTIREDIQQRVLTRKKPELRNDEDISRSGRGIVKNIQRIETSENSHSENRCSKNEEEKRRNENKNMYNNNNKEKEFRYRNKGEKRRRKIRNGSYRDSNNGHKNPPCTAKYIYELS</sequence>
<accession>A0A397VIC4</accession>
<name>A0A397VIC4_9GLOM</name>
<feature type="compositionally biased region" description="Basic and acidic residues" evidence="1">
    <location>
        <begin position="182"/>
        <end position="205"/>
    </location>
</feature>
<keyword evidence="3" id="KW-1185">Reference proteome</keyword>
<feature type="region of interest" description="Disordered" evidence="1">
    <location>
        <begin position="177"/>
        <end position="257"/>
    </location>
</feature>
<reference evidence="2 3" key="1">
    <citation type="submission" date="2018-06" db="EMBL/GenBank/DDBJ databases">
        <title>Comparative genomics reveals the genomic features of Rhizophagus irregularis, R. cerebriforme, R. diaphanum and Gigaspora rosea, and their symbiotic lifestyle signature.</title>
        <authorList>
            <person name="Morin E."/>
            <person name="San Clemente H."/>
            <person name="Chen E.C.H."/>
            <person name="De La Providencia I."/>
            <person name="Hainaut M."/>
            <person name="Kuo A."/>
            <person name="Kohler A."/>
            <person name="Murat C."/>
            <person name="Tang N."/>
            <person name="Roy S."/>
            <person name="Loubradou J."/>
            <person name="Henrissat B."/>
            <person name="Grigoriev I.V."/>
            <person name="Corradi N."/>
            <person name="Roux C."/>
            <person name="Martin F.M."/>
        </authorList>
    </citation>
    <scope>NUCLEOTIDE SEQUENCE [LARGE SCALE GENOMIC DNA]</scope>
    <source>
        <strain evidence="2 3">DAOM 194757</strain>
    </source>
</reference>
<evidence type="ECO:0000313" key="2">
    <source>
        <dbReference type="EMBL" id="RIB21541.1"/>
    </source>
</evidence>
<dbReference type="Proteomes" id="UP000266673">
    <property type="component" value="Unassembled WGS sequence"/>
</dbReference>
<dbReference type="AlphaFoldDB" id="A0A397VIC4"/>
<proteinExistence type="predicted"/>
<organism evidence="2 3">
    <name type="scientific">Gigaspora rosea</name>
    <dbReference type="NCBI Taxonomy" id="44941"/>
    <lineage>
        <taxon>Eukaryota</taxon>
        <taxon>Fungi</taxon>
        <taxon>Fungi incertae sedis</taxon>
        <taxon>Mucoromycota</taxon>
        <taxon>Glomeromycotina</taxon>
        <taxon>Glomeromycetes</taxon>
        <taxon>Diversisporales</taxon>
        <taxon>Gigasporaceae</taxon>
        <taxon>Gigaspora</taxon>
    </lineage>
</organism>
<comment type="caution">
    <text evidence="2">The sequence shown here is derived from an EMBL/GenBank/DDBJ whole genome shotgun (WGS) entry which is preliminary data.</text>
</comment>
<dbReference type="EMBL" id="QKWP01000354">
    <property type="protein sequence ID" value="RIB21541.1"/>
    <property type="molecule type" value="Genomic_DNA"/>
</dbReference>
<protein>
    <submittedName>
        <fullName evidence="2">Uncharacterized protein</fullName>
    </submittedName>
</protein>
<evidence type="ECO:0000256" key="1">
    <source>
        <dbReference type="SAM" id="MobiDB-lite"/>
    </source>
</evidence>
<evidence type="ECO:0000313" key="3">
    <source>
        <dbReference type="Proteomes" id="UP000266673"/>
    </source>
</evidence>
<gene>
    <name evidence="2" type="ORF">C2G38_2176273</name>
</gene>
<feature type="compositionally biased region" description="Basic and acidic residues" evidence="1">
    <location>
        <begin position="213"/>
        <end position="223"/>
    </location>
</feature>